<proteinExistence type="predicted"/>
<comment type="caution">
    <text evidence="1">The sequence shown here is derived from an EMBL/GenBank/DDBJ whole genome shotgun (WGS) entry which is preliminary data.</text>
</comment>
<accession>A0A412TXC0</accession>
<gene>
    <name evidence="1" type="ORF">DWW57_01610</name>
</gene>
<sequence length="212" mass="23110">MARISSDPIANYRGRIGKISYYIRECENMARKSSSAGKISDSPAAVAQRTKFGRLIKLSRELAPAITLGFPQRKRGQSPANAFMSLNKEICTLEDDTLTVDYEQLQCAQGSLTEPDITATYNTSTSKITFENTAMEDLAYCNADDKTYGVLVNTQGGGCRVIPLGERGESGSTSVTLPAKWEKEHVIVYVFATSANRKMASPSVCITLTEEA</sequence>
<evidence type="ECO:0000313" key="2">
    <source>
        <dbReference type="Proteomes" id="UP000284243"/>
    </source>
</evidence>
<name>A0A412TXC0_9BACT</name>
<evidence type="ECO:0000313" key="1">
    <source>
        <dbReference type="EMBL" id="RGU58439.1"/>
    </source>
</evidence>
<reference evidence="1 2" key="1">
    <citation type="submission" date="2018-08" db="EMBL/GenBank/DDBJ databases">
        <title>A genome reference for cultivated species of the human gut microbiota.</title>
        <authorList>
            <person name="Zou Y."/>
            <person name="Xue W."/>
            <person name="Luo G."/>
        </authorList>
    </citation>
    <scope>NUCLEOTIDE SEQUENCE [LARGE SCALE GENOMIC DNA]</scope>
    <source>
        <strain evidence="1 2">AF16-14</strain>
    </source>
</reference>
<dbReference type="EMBL" id="QRYC01000002">
    <property type="protein sequence ID" value="RGU58439.1"/>
    <property type="molecule type" value="Genomic_DNA"/>
</dbReference>
<protein>
    <submittedName>
        <fullName evidence="1">Uncharacterized protein</fullName>
    </submittedName>
</protein>
<dbReference type="Pfam" id="PF19781">
    <property type="entry name" value="DUF6266"/>
    <property type="match status" value="1"/>
</dbReference>
<dbReference type="InterPro" id="IPR046233">
    <property type="entry name" value="DUF6266"/>
</dbReference>
<dbReference type="AlphaFoldDB" id="A0A412TXC0"/>
<organism evidence="1 2">
    <name type="scientific">Odoribacter splanchnicus</name>
    <dbReference type="NCBI Taxonomy" id="28118"/>
    <lineage>
        <taxon>Bacteria</taxon>
        <taxon>Pseudomonadati</taxon>
        <taxon>Bacteroidota</taxon>
        <taxon>Bacteroidia</taxon>
        <taxon>Bacteroidales</taxon>
        <taxon>Odoribacteraceae</taxon>
        <taxon>Odoribacter</taxon>
    </lineage>
</organism>
<dbReference type="Proteomes" id="UP000284243">
    <property type="component" value="Unassembled WGS sequence"/>
</dbReference>
<dbReference type="RefSeq" id="WP_118159900.1">
    <property type="nucleotide sequence ID" value="NZ_JADNHN010000031.1"/>
</dbReference>